<dbReference type="InterPro" id="IPR038765">
    <property type="entry name" value="Papain-like_cys_pep_sf"/>
</dbReference>
<dbReference type="InterPro" id="IPR022684">
    <property type="entry name" value="Calpain_cysteine_protease"/>
</dbReference>
<accession>A0A409XF53</accession>
<dbReference type="InterPro" id="IPR001300">
    <property type="entry name" value="Peptidase_C2_calpain_cat"/>
</dbReference>
<feature type="region of interest" description="Disordered" evidence="8">
    <location>
        <begin position="1297"/>
        <end position="1392"/>
    </location>
</feature>
<feature type="region of interest" description="Disordered" evidence="8">
    <location>
        <begin position="604"/>
        <end position="623"/>
    </location>
</feature>
<keyword evidence="2 6" id="KW-0645">Protease</keyword>
<feature type="domain" description="Calpain catalytic" evidence="9">
    <location>
        <begin position="95"/>
        <end position="389"/>
    </location>
</feature>
<feature type="compositionally biased region" description="Basic and acidic residues" evidence="8">
    <location>
        <begin position="680"/>
        <end position="690"/>
    </location>
</feature>
<comment type="caution">
    <text evidence="10">The sequence shown here is derived from an EMBL/GenBank/DDBJ whole genome shotgun (WGS) entry which is preliminary data.</text>
</comment>
<keyword evidence="4 6" id="KW-0788">Thiol protease</keyword>
<dbReference type="PRINTS" id="PR00704">
    <property type="entry name" value="CALPAIN"/>
</dbReference>
<proteinExistence type="inferred from homology"/>
<evidence type="ECO:0000259" key="9">
    <source>
        <dbReference type="PROSITE" id="PS50203"/>
    </source>
</evidence>
<name>A0A409XF53_PSICY</name>
<feature type="compositionally biased region" description="Polar residues" evidence="8">
    <location>
        <begin position="747"/>
        <end position="758"/>
    </location>
</feature>
<dbReference type="PANTHER" id="PTHR10183:SF379">
    <property type="entry name" value="CALPAIN-5"/>
    <property type="match status" value="1"/>
</dbReference>
<feature type="active site" evidence="5 6">
    <location>
        <position position="124"/>
    </location>
</feature>
<keyword evidence="3 6" id="KW-0378">Hydrolase</keyword>
<dbReference type="Gene3D" id="3.90.70.10">
    <property type="entry name" value="Cysteine proteinases"/>
    <property type="match status" value="2"/>
</dbReference>
<dbReference type="OrthoDB" id="424753at2759"/>
<feature type="region of interest" description="Disordered" evidence="8">
    <location>
        <begin position="667"/>
        <end position="700"/>
    </location>
</feature>
<evidence type="ECO:0000256" key="5">
    <source>
        <dbReference type="PIRSR" id="PIRSR622684-1"/>
    </source>
</evidence>
<evidence type="ECO:0000256" key="7">
    <source>
        <dbReference type="SAM" id="Coils"/>
    </source>
</evidence>
<keyword evidence="7" id="KW-0175">Coiled coil</keyword>
<evidence type="ECO:0000256" key="4">
    <source>
        <dbReference type="ARBA" id="ARBA00022807"/>
    </source>
</evidence>
<evidence type="ECO:0000256" key="1">
    <source>
        <dbReference type="ARBA" id="ARBA00007623"/>
    </source>
</evidence>
<feature type="compositionally biased region" description="Low complexity" evidence="8">
    <location>
        <begin position="1307"/>
        <end position="1329"/>
    </location>
</feature>
<organism evidence="10 11">
    <name type="scientific">Psilocybe cyanescens</name>
    <dbReference type="NCBI Taxonomy" id="93625"/>
    <lineage>
        <taxon>Eukaryota</taxon>
        <taxon>Fungi</taxon>
        <taxon>Dikarya</taxon>
        <taxon>Basidiomycota</taxon>
        <taxon>Agaricomycotina</taxon>
        <taxon>Agaricomycetes</taxon>
        <taxon>Agaricomycetidae</taxon>
        <taxon>Agaricales</taxon>
        <taxon>Agaricineae</taxon>
        <taxon>Strophariaceae</taxon>
        <taxon>Psilocybe</taxon>
    </lineage>
</organism>
<feature type="active site" evidence="5 6">
    <location>
        <position position="330"/>
    </location>
</feature>
<evidence type="ECO:0000313" key="10">
    <source>
        <dbReference type="EMBL" id="PPQ89419.1"/>
    </source>
</evidence>
<evidence type="ECO:0000256" key="6">
    <source>
        <dbReference type="PROSITE-ProRule" id="PRU00239"/>
    </source>
</evidence>
<dbReference type="InParanoid" id="A0A409XF53"/>
<comment type="similarity">
    <text evidence="1">Belongs to the peptidase C2 family.</text>
</comment>
<sequence>MATTTITTIETTTEIKPETTSFVKQEAGLLVTKELEKAIDDCRTKVERIAKECRAKNRKFRDIEFDLENDQNRCLYGLFVLTGDSISTPPADVHRVTQIFDNPQFFVGGAADSNDIIQGALGDCWFLSALATVSTAPGLVEKFCVARDEKVGVYGFIFFRDDAWVTVIIDDMLYTRVPKYEELKSSEQELYHYDKDTYNKSARKGGKSLYFAKSGTAGETWVPLIEKAYAKLHGNYSHLLGGQECDAIEDLTGGVSTVLQSKDILDTDRFWNEELGRANKDRLFGCSFNNLDGTRSGVTNAKVQGLVGNHAYSVLRAVECNGKRFVVVRNPWGKSEWTGRWSDGSKEWTHEWLEVLPQLGHQFGDDGQFVMEYSDWLDSFAQIDRTILFDSDWRMTSQWLEVTTPPLPAAWSYGDVSFTFSLASPSNAVIVLSQLDSRYYRDVSGKASWTMDFVLVKQGDKEPLAESAHSDFYLRNVHLEIELEAGDYNVYVRLDRSLDKNDDDDKKFVDEWLLRKMSRIMMQRAKSKSIASNFEADKQARYLPTSLESLIQRDLEEYEKKKKAENEVVTKTVEEVADDGTVTTTTTTTTTKVETVVVGKKVTAKAEPTPEKPTSIELPPKTVDPVISSSSGTATPAGPNITPEFPNVPDKARSRYHGSGLRFESLTYGDAPADNSTDVPKGKVAVDHDNPNTSTTSSQLSPIPLTAEAVTDIPLPGCVDITQSAEEIQIHAEGHAAMEFAEAKPPSRSSTGADTSFPSNPPPVQIGLLVTDELEQALKECKEKVERIAKECREGNRKFRDIEFDLENDGKRCLYGLNPSATLATPPDVRRVSEIFENPKFFVGSPHSSDIIQGALGDCWFLSALATMAAFPGLVEKLCIARDEKIGVYGFIFFKNSQWVSIVVDDQLFWSLPKFEGLRKEEQELYHDDKDLYNSMARKGGKGLKFARSGTLGETWVPLIEKAYAKLHGDYDSLTGGRMSDGIEDLTGQVTFFIICSFDVLDPDKFWNEELLYSNDLRTRLYGVSFPGLNDSRNGNPEVTVGGLYGSHAYSILKVKECRGKRFVVLRNPWGRTEWTGAWSDGSKEWMGIEGREILKELDHALGDDGEFVMEYSDFLDTWSSVQRTVIFDSSWIMSTYWLRLPPRSPLCAWSYGEVVYHFNIPKPSSAIIALTCLDERYFKHMTMYMFHNLEFVLYKIDTKETQSYSYGGVVFQRGVSCELELEAGQYAVYPRIDRWYFCGKGYFQEALKDWDYRKLSRVLTQRVEARSIASNYNIGEEKKFLPTPLSTIIEQDPVSVKSKSKDGQAVETSEAENVTTTTTTVVTEQKTVVTRHGKGKTTNLPVKPPIESTTNFSKSAEEDSQSELMESKAYDGSDVPASPAKPNTPPIASVTYEDEDEIPLFLGLRVYTKKDAIAVVTGHIQDII</sequence>
<dbReference type="PROSITE" id="PS00139">
    <property type="entry name" value="THIOL_PROTEASE_CYS"/>
    <property type="match status" value="2"/>
</dbReference>
<dbReference type="Proteomes" id="UP000283269">
    <property type="component" value="Unassembled WGS sequence"/>
</dbReference>
<reference evidence="10 11" key="1">
    <citation type="journal article" date="2018" name="Evol. Lett.">
        <title>Horizontal gene cluster transfer increased hallucinogenic mushroom diversity.</title>
        <authorList>
            <person name="Reynolds H.T."/>
            <person name="Vijayakumar V."/>
            <person name="Gluck-Thaler E."/>
            <person name="Korotkin H.B."/>
            <person name="Matheny P.B."/>
            <person name="Slot J.C."/>
        </authorList>
    </citation>
    <scope>NUCLEOTIDE SEQUENCE [LARGE SCALE GENOMIC DNA]</scope>
    <source>
        <strain evidence="10 11">2631</strain>
    </source>
</reference>
<dbReference type="Pfam" id="PF00648">
    <property type="entry name" value="Peptidase_C2"/>
    <property type="match status" value="2"/>
</dbReference>
<feature type="region of interest" description="Disordered" evidence="8">
    <location>
        <begin position="742"/>
        <end position="761"/>
    </location>
</feature>
<evidence type="ECO:0000256" key="2">
    <source>
        <dbReference type="ARBA" id="ARBA00022670"/>
    </source>
</evidence>
<feature type="active site" evidence="6">
    <location>
        <position position="1068"/>
    </location>
</feature>
<feature type="active site" evidence="6">
    <location>
        <position position="1048"/>
    </location>
</feature>
<evidence type="ECO:0000256" key="8">
    <source>
        <dbReference type="SAM" id="MobiDB-lite"/>
    </source>
</evidence>
<dbReference type="InterPro" id="IPR000169">
    <property type="entry name" value="Pept_cys_AS"/>
</dbReference>
<dbReference type="EMBL" id="NHYD01001886">
    <property type="protein sequence ID" value="PPQ89419.1"/>
    <property type="molecule type" value="Genomic_DNA"/>
</dbReference>
<dbReference type="GO" id="GO:0004198">
    <property type="term" value="F:calcium-dependent cysteine-type endopeptidase activity"/>
    <property type="evidence" value="ECO:0007669"/>
    <property type="project" value="InterPro"/>
</dbReference>
<feature type="region of interest" description="Disordered" evidence="8">
    <location>
        <begin position="628"/>
        <end position="653"/>
    </location>
</feature>
<feature type="domain" description="Calpain catalytic" evidence="9">
    <location>
        <begin position="830"/>
        <end position="1123"/>
    </location>
</feature>
<feature type="compositionally biased region" description="Polar residues" evidence="8">
    <location>
        <begin position="691"/>
        <end position="700"/>
    </location>
</feature>
<feature type="active site" evidence="6">
    <location>
        <position position="859"/>
    </location>
</feature>
<evidence type="ECO:0000313" key="11">
    <source>
        <dbReference type="Proteomes" id="UP000283269"/>
    </source>
</evidence>
<keyword evidence="11" id="KW-1185">Reference proteome</keyword>
<feature type="active site" evidence="5 6">
    <location>
        <position position="310"/>
    </location>
</feature>
<feature type="coiled-coil region" evidence="7">
    <location>
        <begin position="771"/>
        <end position="798"/>
    </location>
</feature>
<dbReference type="GO" id="GO:0006508">
    <property type="term" value="P:proteolysis"/>
    <property type="evidence" value="ECO:0007669"/>
    <property type="project" value="UniProtKB-KW"/>
</dbReference>
<protein>
    <recommendedName>
        <fullName evidence="9">Calpain catalytic domain-containing protein</fullName>
    </recommendedName>
</protein>
<gene>
    <name evidence="10" type="ORF">CVT25_002185</name>
</gene>
<evidence type="ECO:0000256" key="3">
    <source>
        <dbReference type="ARBA" id="ARBA00022801"/>
    </source>
</evidence>
<dbReference type="PROSITE" id="PS50203">
    <property type="entry name" value="CALPAIN_CAT"/>
    <property type="match status" value="2"/>
</dbReference>
<dbReference type="SMART" id="SM00230">
    <property type="entry name" value="CysPc"/>
    <property type="match status" value="2"/>
</dbReference>
<dbReference type="CDD" id="cd00044">
    <property type="entry name" value="CysPc"/>
    <property type="match status" value="2"/>
</dbReference>
<dbReference type="SUPFAM" id="SSF54001">
    <property type="entry name" value="Cysteine proteinases"/>
    <property type="match status" value="2"/>
</dbReference>
<dbReference type="STRING" id="93625.A0A409XF53"/>
<dbReference type="PANTHER" id="PTHR10183">
    <property type="entry name" value="CALPAIN"/>
    <property type="match status" value="1"/>
</dbReference>